<dbReference type="OrthoDB" id="9782128at2"/>
<reference evidence="2 3" key="1">
    <citation type="submission" date="2018-06" db="EMBL/GenBank/DDBJ databases">
        <title>Genomic Encyclopedia of Type Strains, Phase IV (KMG-IV): sequencing the most valuable type-strain genomes for metagenomic binning, comparative biology and taxonomic classification.</title>
        <authorList>
            <person name="Goeker M."/>
        </authorList>
    </citation>
    <scope>NUCLEOTIDE SEQUENCE [LARGE SCALE GENOMIC DNA]</scope>
    <source>
        <strain evidence="2 3">DSM 18048</strain>
    </source>
</reference>
<dbReference type="GO" id="GO:0016787">
    <property type="term" value="F:hydrolase activity"/>
    <property type="evidence" value="ECO:0007669"/>
    <property type="project" value="UniProtKB-KW"/>
</dbReference>
<dbReference type="SMART" id="SM00855">
    <property type="entry name" value="PGAM"/>
    <property type="match status" value="1"/>
</dbReference>
<dbReference type="RefSeq" id="WP_110886521.1">
    <property type="nucleotide sequence ID" value="NZ_QJSX01000006.1"/>
</dbReference>
<dbReference type="Proteomes" id="UP000248326">
    <property type="component" value="Unassembled WGS sequence"/>
</dbReference>
<dbReference type="InterPro" id="IPR013078">
    <property type="entry name" value="His_Pase_superF_clade-1"/>
</dbReference>
<dbReference type="PANTHER" id="PTHR20935:SF0">
    <property type="entry name" value="SERINE_THREONINE-PROTEIN PHOSPHATASE PGAM5, MITOCHONDRIAL"/>
    <property type="match status" value="1"/>
</dbReference>
<keyword evidence="3" id="KW-1185">Reference proteome</keyword>
<evidence type="ECO:0000256" key="1">
    <source>
        <dbReference type="ARBA" id="ARBA00022801"/>
    </source>
</evidence>
<keyword evidence="1" id="KW-0378">Hydrolase</keyword>
<evidence type="ECO:0000313" key="3">
    <source>
        <dbReference type="Proteomes" id="UP000248326"/>
    </source>
</evidence>
<accession>A0A318SCI0</accession>
<gene>
    <name evidence="2" type="ORF">DES52_10693</name>
</gene>
<dbReference type="InterPro" id="IPR029033">
    <property type="entry name" value="His_PPase_superfam"/>
</dbReference>
<proteinExistence type="predicted"/>
<name>A0A318SCI0_9DEIO</name>
<evidence type="ECO:0000313" key="2">
    <source>
        <dbReference type="EMBL" id="PYE54128.1"/>
    </source>
</evidence>
<protein>
    <submittedName>
        <fullName evidence="2">Broad specificity phosphatase PhoE</fullName>
    </submittedName>
</protein>
<dbReference type="SUPFAM" id="SSF53254">
    <property type="entry name" value="Phosphoglycerate mutase-like"/>
    <property type="match status" value="1"/>
</dbReference>
<dbReference type="Pfam" id="PF00300">
    <property type="entry name" value="His_Phos_1"/>
    <property type="match status" value="1"/>
</dbReference>
<comment type="caution">
    <text evidence="2">The sequence shown here is derived from an EMBL/GenBank/DDBJ whole genome shotgun (WGS) entry which is preliminary data.</text>
</comment>
<sequence length="235" mass="26312">MSTLTLVRHGQATPFEDDTDRLSPLGERQARVLGEFWRARGVSFTEVWCGTLVRQTRTYEIARDALGEALPNARFDERLSEYAADGILGHLAPRLAKESEAFGALMEASRTAMRGPERNRYFQRMLEALMAHWQTADDVPEGVESWSTFADRTRRVFGDILRAPGAARHVIVFTSGGVIGRAVQLALRAPDDAMLTLNWRVRNASLTTFTFSGPRLSLDEFNVTAHLPADLVTYR</sequence>
<dbReference type="Gene3D" id="3.40.50.1240">
    <property type="entry name" value="Phosphoglycerate mutase-like"/>
    <property type="match status" value="1"/>
</dbReference>
<dbReference type="EMBL" id="QJSX01000006">
    <property type="protein sequence ID" value="PYE54128.1"/>
    <property type="molecule type" value="Genomic_DNA"/>
</dbReference>
<organism evidence="2 3">
    <name type="scientific">Deinococcus yavapaiensis KR-236</name>
    <dbReference type="NCBI Taxonomy" id="694435"/>
    <lineage>
        <taxon>Bacteria</taxon>
        <taxon>Thermotogati</taxon>
        <taxon>Deinococcota</taxon>
        <taxon>Deinococci</taxon>
        <taxon>Deinococcales</taxon>
        <taxon>Deinococcaceae</taxon>
        <taxon>Deinococcus</taxon>
    </lineage>
</organism>
<dbReference type="PANTHER" id="PTHR20935">
    <property type="entry name" value="PHOSPHOGLYCERATE MUTASE-RELATED"/>
    <property type="match status" value="1"/>
</dbReference>
<dbReference type="CDD" id="cd07067">
    <property type="entry name" value="HP_PGM_like"/>
    <property type="match status" value="1"/>
</dbReference>
<dbReference type="AlphaFoldDB" id="A0A318SCI0"/>
<dbReference type="InterPro" id="IPR051021">
    <property type="entry name" value="Mito_Ser/Thr_phosphatase"/>
</dbReference>